<gene>
    <name evidence="2" type="ORF">IEO21_10922</name>
</gene>
<proteinExistence type="predicted"/>
<feature type="compositionally biased region" description="Polar residues" evidence="1">
    <location>
        <begin position="7"/>
        <end position="20"/>
    </location>
</feature>
<reference evidence="2" key="2">
    <citation type="journal article" name="Front. Microbiol.">
        <title>Degradative Capacity of Two Strains of Rhodonia placenta: From Phenotype to Genotype.</title>
        <authorList>
            <person name="Kolle M."/>
            <person name="Horta M.A.C."/>
            <person name="Nowrousian M."/>
            <person name="Ohm R.A."/>
            <person name="Benz J.P."/>
            <person name="Pilgard A."/>
        </authorList>
    </citation>
    <scope>NUCLEOTIDE SEQUENCE</scope>
    <source>
        <strain evidence="2">FPRL280</strain>
    </source>
</reference>
<comment type="caution">
    <text evidence="2">The sequence shown here is derived from an EMBL/GenBank/DDBJ whole genome shotgun (WGS) entry which is preliminary data.</text>
</comment>
<protein>
    <submittedName>
        <fullName evidence="2">Uncharacterized protein</fullName>
    </submittedName>
</protein>
<reference evidence="2" key="1">
    <citation type="submission" date="2020-11" db="EMBL/GenBank/DDBJ databases">
        <authorList>
            <person name="Koelle M."/>
            <person name="Horta M.A.C."/>
            <person name="Nowrousian M."/>
            <person name="Ohm R.A."/>
            <person name="Benz P."/>
            <person name="Pilgard A."/>
        </authorList>
    </citation>
    <scope>NUCLEOTIDE SEQUENCE</scope>
    <source>
        <strain evidence="2">FPRL280</strain>
    </source>
</reference>
<accession>A0A8H7NRL6</accession>
<sequence>MFHHGESSTNAEIEGTNSAI</sequence>
<dbReference type="AlphaFoldDB" id="A0A8H7NRL6"/>
<name>A0A8H7NRL6_9APHY</name>
<evidence type="ECO:0000313" key="2">
    <source>
        <dbReference type="EMBL" id="KAF9796982.1"/>
    </source>
</evidence>
<organism evidence="2 3">
    <name type="scientific">Rhodonia placenta</name>
    <dbReference type="NCBI Taxonomy" id="104341"/>
    <lineage>
        <taxon>Eukaryota</taxon>
        <taxon>Fungi</taxon>
        <taxon>Dikarya</taxon>
        <taxon>Basidiomycota</taxon>
        <taxon>Agaricomycotina</taxon>
        <taxon>Agaricomycetes</taxon>
        <taxon>Polyporales</taxon>
        <taxon>Adustoporiaceae</taxon>
        <taxon>Rhodonia</taxon>
    </lineage>
</organism>
<dbReference type="EMBL" id="JADOXO010001243">
    <property type="protein sequence ID" value="KAF9796982.1"/>
    <property type="molecule type" value="Genomic_DNA"/>
</dbReference>
<evidence type="ECO:0000256" key="1">
    <source>
        <dbReference type="SAM" id="MobiDB-lite"/>
    </source>
</evidence>
<feature type="region of interest" description="Disordered" evidence="1">
    <location>
        <begin position="1"/>
        <end position="20"/>
    </location>
</feature>
<dbReference type="Proteomes" id="UP000639403">
    <property type="component" value="Unassembled WGS sequence"/>
</dbReference>
<evidence type="ECO:0000313" key="3">
    <source>
        <dbReference type="Proteomes" id="UP000639403"/>
    </source>
</evidence>